<gene>
    <name evidence="7" type="ORF">L0C25_05145</name>
</gene>
<evidence type="ECO:0000256" key="6">
    <source>
        <dbReference type="SAM" id="Phobius"/>
    </source>
</evidence>
<name>A0AA46YN78_9ACTN</name>
<feature type="transmembrane region" description="Helical" evidence="6">
    <location>
        <begin position="35"/>
        <end position="59"/>
    </location>
</feature>
<dbReference type="GO" id="GO:0005886">
    <property type="term" value="C:plasma membrane"/>
    <property type="evidence" value="ECO:0007669"/>
    <property type="project" value="UniProtKB-SubCell"/>
</dbReference>
<proteinExistence type="predicted"/>
<dbReference type="PANTHER" id="PTHR30086">
    <property type="entry name" value="ARGININE EXPORTER PROTEIN ARGO"/>
    <property type="match status" value="1"/>
</dbReference>
<evidence type="ECO:0000256" key="5">
    <source>
        <dbReference type="ARBA" id="ARBA00023136"/>
    </source>
</evidence>
<reference evidence="7" key="1">
    <citation type="submission" date="2022-01" db="EMBL/GenBank/DDBJ databases">
        <title>Nocardioidaceae gen. sp. A5X3R13.</title>
        <authorList>
            <person name="Lopez Marin M.A."/>
            <person name="Uhlik O."/>
        </authorList>
    </citation>
    <scope>NUCLEOTIDE SEQUENCE</scope>
    <source>
        <strain evidence="7">A5X3R13</strain>
    </source>
</reference>
<dbReference type="GO" id="GO:0015171">
    <property type="term" value="F:amino acid transmembrane transporter activity"/>
    <property type="evidence" value="ECO:0007669"/>
    <property type="project" value="TreeGrafter"/>
</dbReference>
<keyword evidence="3 6" id="KW-0812">Transmembrane</keyword>
<sequence length="204" mass="21533">MNLAFLIGFATSAGLIIAIGAQNAYVLRQGLRREYVAAVVVVCAGADMLLISVGIVGLGEPLRAYPTAFEAVRYAGAAFLLCYGVLAARRAMRPAELVASGGQRASLRVVVLTCLGLTFLNPHVYLDTVLTLGSIANQYRSGEQWWFGAGAVAASLTWFVSLGWGARLLGPLFSRPRAWRILDAMIAAMMLGLGGWMLAGGPAA</sequence>
<evidence type="ECO:0000313" key="8">
    <source>
        <dbReference type="Proteomes" id="UP001164390"/>
    </source>
</evidence>
<organism evidence="7 8">
    <name type="scientific">Solicola gregarius</name>
    <dbReference type="NCBI Taxonomy" id="2908642"/>
    <lineage>
        <taxon>Bacteria</taxon>
        <taxon>Bacillati</taxon>
        <taxon>Actinomycetota</taxon>
        <taxon>Actinomycetes</taxon>
        <taxon>Propionibacteriales</taxon>
        <taxon>Nocardioidaceae</taxon>
        <taxon>Solicola</taxon>
    </lineage>
</organism>
<dbReference type="KEGG" id="sgrg:L0C25_05145"/>
<keyword evidence="5 6" id="KW-0472">Membrane</keyword>
<dbReference type="Pfam" id="PF01810">
    <property type="entry name" value="LysE"/>
    <property type="match status" value="1"/>
</dbReference>
<evidence type="ECO:0000256" key="1">
    <source>
        <dbReference type="ARBA" id="ARBA00004651"/>
    </source>
</evidence>
<feature type="transmembrane region" description="Helical" evidence="6">
    <location>
        <begin position="109"/>
        <end position="126"/>
    </location>
</feature>
<feature type="transmembrane region" description="Helical" evidence="6">
    <location>
        <begin position="146"/>
        <end position="169"/>
    </location>
</feature>
<evidence type="ECO:0000256" key="4">
    <source>
        <dbReference type="ARBA" id="ARBA00022989"/>
    </source>
</evidence>
<comment type="subcellular location">
    <subcellularLocation>
        <location evidence="1">Cell membrane</location>
        <topology evidence="1">Multi-pass membrane protein</topology>
    </subcellularLocation>
</comment>
<feature type="transmembrane region" description="Helical" evidence="6">
    <location>
        <begin position="71"/>
        <end position="88"/>
    </location>
</feature>
<evidence type="ECO:0000256" key="2">
    <source>
        <dbReference type="ARBA" id="ARBA00022475"/>
    </source>
</evidence>
<dbReference type="Proteomes" id="UP001164390">
    <property type="component" value="Chromosome"/>
</dbReference>
<keyword evidence="8" id="KW-1185">Reference proteome</keyword>
<dbReference type="RefSeq" id="WP_271635368.1">
    <property type="nucleotide sequence ID" value="NZ_CP094970.1"/>
</dbReference>
<protein>
    <submittedName>
        <fullName evidence="7">LysE/ArgO family amino acid transporter</fullName>
    </submittedName>
</protein>
<keyword evidence="2" id="KW-1003">Cell membrane</keyword>
<dbReference type="PANTHER" id="PTHR30086:SF20">
    <property type="entry name" value="ARGININE EXPORTER PROTEIN ARGO-RELATED"/>
    <property type="match status" value="1"/>
</dbReference>
<evidence type="ECO:0000256" key="3">
    <source>
        <dbReference type="ARBA" id="ARBA00022692"/>
    </source>
</evidence>
<accession>A0AA46YN78</accession>
<evidence type="ECO:0000313" key="7">
    <source>
        <dbReference type="EMBL" id="UYM06463.1"/>
    </source>
</evidence>
<feature type="transmembrane region" description="Helical" evidence="6">
    <location>
        <begin position="181"/>
        <end position="199"/>
    </location>
</feature>
<dbReference type="AlphaFoldDB" id="A0AA46YN78"/>
<feature type="transmembrane region" description="Helical" evidence="6">
    <location>
        <begin position="6"/>
        <end position="26"/>
    </location>
</feature>
<dbReference type="InterPro" id="IPR001123">
    <property type="entry name" value="LeuE-type"/>
</dbReference>
<keyword evidence="4 6" id="KW-1133">Transmembrane helix</keyword>
<dbReference type="EMBL" id="CP094970">
    <property type="protein sequence ID" value="UYM06463.1"/>
    <property type="molecule type" value="Genomic_DNA"/>
</dbReference>